<keyword evidence="3" id="KW-1185">Reference proteome</keyword>
<gene>
    <name evidence="2" type="ORF">O181_052206</name>
</gene>
<proteinExistence type="predicted"/>
<reference evidence="2" key="1">
    <citation type="submission" date="2021-03" db="EMBL/GenBank/DDBJ databases">
        <title>Draft genome sequence of rust myrtle Austropuccinia psidii MF-1, a brazilian biotype.</title>
        <authorList>
            <person name="Quecine M.C."/>
            <person name="Pachon D.M.R."/>
            <person name="Bonatelli M.L."/>
            <person name="Correr F.H."/>
            <person name="Franceschini L.M."/>
            <person name="Leite T.F."/>
            <person name="Margarido G.R.A."/>
            <person name="Almeida C.A."/>
            <person name="Ferrarezi J.A."/>
            <person name="Labate C.A."/>
        </authorList>
    </citation>
    <scope>NUCLEOTIDE SEQUENCE</scope>
    <source>
        <strain evidence="2">MF-1</strain>
    </source>
</reference>
<accession>A0A9Q3DXW8</accession>
<dbReference type="OrthoDB" id="2506366at2759"/>
<protein>
    <submittedName>
        <fullName evidence="2">Uncharacterized protein</fullName>
    </submittedName>
</protein>
<dbReference type="EMBL" id="AVOT02022828">
    <property type="protein sequence ID" value="MBW0512491.1"/>
    <property type="molecule type" value="Genomic_DNA"/>
</dbReference>
<name>A0A9Q3DXW8_9BASI</name>
<dbReference type="Proteomes" id="UP000765509">
    <property type="component" value="Unassembled WGS sequence"/>
</dbReference>
<dbReference type="AlphaFoldDB" id="A0A9Q3DXW8"/>
<feature type="compositionally biased region" description="Basic and acidic residues" evidence="1">
    <location>
        <begin position="75"/>
        <end position="84"/>
    </location>
</feature>
<comment type="caution">
    <text evidence="2">The sequence shown here is derived from an EMBL/GenBank/DDBJ whole genome shotgun (WGS) entry which is preliminary data.</text>
</comment>
<feature type="region of interest" description="Disordered" evidence="1">
    <location>
        <begin position="35"/>
        <end position="154"/>
    </location>
</feature>
<evidence type="ECO:0000256" key="1">
    <source>
        <dbReference type="SAM" id="MobiDB-lite"/>
    </source>
</evidence>
<sequence>MKEDESKESLPKPKEMSIIQLKKDDSATAIAKVEKWGNWQPPTISSANEPFLNNYGLRNTKKRTSRTEITNQDASRSHPKGEKLMKKRPNIPGAYTEDEQKEEEKTIIQTKYKKPQQVQKEKEIPPQEPKDDHTGNTQDQSIKSMKGKVLRKKNEIFKKLWHKLSRRYWNRK</sequence>
<evidence type="ECO:0000313" key="3">
    <source>
        <dbReference type="Proteomes" id="UP000765509"/>
    </source>
</evidence>
<feature type="compositionally biased region" description="Basic and acidic residues" evidence="1">
    <location>
        <begin position="119"/>
        <end position="134"/>
    </location>
</feature>
<feature type="region of interest" description="Disordered" evidence="1">
    <location>
        <begin position="1"/>
        <end position="21"/>
    </location>
</feature>
<organism evidence="2 3">
    <name type="scientific">Austropuccinia psidii MF-1</name>
    <dbReference type="NCBI Taxonomy" id="1389203"/>
    <lineage>
        <taxon>Eukaryota</taxon>
        <taxon>Fungi</taxon>
        <taxon>Dikarya</taxon>
        <taxon>Basidiomycota</taxon>
        <taxon>Pucciniomycotina</taxon>
        <taxon>Pucciniomycetes</taxon>
        <taxon>Pucciniales</taxon>
        <taxon>Sphaerophragmiaceae</taxon>
        <taxon>Austropuccinia</taxon>
    </lineage>
</organism>
<evidence type="ECO:0000313" key="2">
    <source>
        <dbReference type="EMBL" id="MBW0512491.1"/>
    </source>
</evidence>